<dbReference type="InterPro" id="IPR038765">
    <property type="entry name" value="Papain-like_cys_pep_sf"/>
</dbReference>
<protein>
    <recommendedName>
        <fullName evidence="2">Peptidase C76 domain-containing protein</fullName>
    </recommendedName>
</protein>
<dbReference type="Pfam" id="PF04843">
    <property type="entry name" value="Herpes_teg_N"/>
    <property type="match status" value="1"/>
</dbReference>
<feature type="region of interest" description="Disordered" evidence="1">
    <location>
        <begin position="402"/>
        <end position="494"/>
    </location>
</feature>
<feature type="domain" description="Peptidase C76" evidence="2">
    <location>
        <begin position="141"/>
        <end position="290"/>
    </location>
</feature>
<feature type="compositionally biased region" description="Basic and acidic residues" evidence="1">
    <location>
        <begin position="402"/>
        <end position="467"/>
    </location>
</feature>
<comment type="caution">
    <text evidence="3">The sequence shown here is derived from an EMBL/GenBank/DDBJ whole genome shotgun (WGS) entry which is preliminary data.</text>
</comment>
<dbReference type="PANTHER" id="PTHR40552">
    <property type="entry name" value="AT05186P-RELATED"/>
    <property type="match status" value="1"/>
</dbReference>
<dbReference type="EMBL" id="CAJPWZ010002028">
    <property type="protein sequence ID" value="CAG2229527.1"/>
    <property type="molecule type" value="Genomic_DNA"/>
</dbReference>
<dbReference type="InterPro" id="IPR006928">
    <property type="entry name" value="Herpes_teg_USP"/>
</dbReference>
<evidence type="ECO:0000259" key="2">
    <source>
        <dbReference type="Pfam" id="PF04843"/>
    </source>
</evidence>
<dbReference type="Proteomes" id="UP000683360">
    <property type="component" value="Unassembled WGS sequence"/>
</dbReference>
<dbReference type="PANTHER" id="PTHR40552:SF6">
    <property type="entry name" value="FI09606P-RELATED"/>
    <property type="match status" value="1"/>
</dbReference>
<proteinExistence type="predicted"/>
<dbReference type="OrthoDB" id="7916681at2759"/>
<dbReference type="Gene3D" id="3.90.70.120">
    <property type="match status" value="1"/>
</dbReference>
<feature type="region of interest" description="Disordered" evidence="1">
    <location>
        <begin position="48"/>
        <end position="72"/>
    </location>
</feature>
<gene>
    <name evidence="3" type="ORF">MEDL_42428</name>
</gene>
<keyword evidence="4" id="KW-1185">Reference proteome</keyword>
<evidence type="ECO:0000313" key="3">
    <source>
        <dbReference type="EMBL" id="CAG2229527.1"/>
    </source>
</evidence>
<reference evidence="3" key="1">
    <citation type="submission" date="2021-03" db="EMBL/GenBank/DDBJ databases">
        <authorList>
            <person name="Bekaert M."/>
        </authorList>
    </citation>
    <scope>NUCLEOTIDE SEQUENCE</scope>
</reference>
<name>A0A8S3TKV2_MYTED</name>
<dbReference type="AlphaFoldDB" id="A0A8S3TKV2"/>
<evidence type="ECO:0000256" key="1">
    <source>
        <dbReference type="SAM" id="MobiDB-lite"/>
    </source>
</evidence>
<sequence>MPRRKNWKRSKAIMGAANPMTKTGDQHSVDDREEESALIYKNRKTNAPCGNTIENEPEESVLPKNRKTEHAPYGKTEQIVHFTSCRKTEQIANYAPCGKTRTILTDTKSKNTKEYANDTPMNYSVINALHIFDNVTLTFGSFDQFDGRFSNFTRGNQCTCNCLIYLAFATKNIDDQQYNLDDILEIGDQVYLKTVQNLKQEGRFRNMLLTLNEIPNVFEIRGQKIIVERKNVLFGTAVQFDSTNDFLTLQEALVEAFEKAKAALVMIGAICSGVYFDNDTYFFFDSHSHDKSGLYEPRESKGMSILIGFRDIQSLVNYMYSHYTSMHIDLQSQYEILPVKLIDMDNSLVLQRQINSYFKDQNRRNIIQISTKALTDECDKRKVYMKTYMQRRREDPYIHQRELNAKQKAREDDEVRQKELDAKRKTRRDDEVRQKELDAKRNTRRDDEVRQKELDAKRKTRKDDEVRKTRKKTRSRCQKELEKREEMMKSDRKN</sequence>
<evidence type="ECO:0000313" key="4">
    <source>
        <dbReference type="Proteomes" id="UP000683360"/>
    </source>
</evidence>
<dbReference type="SUPFAM" id="SSF54001">
    <property type="entry name" value="Cysteine proteinases"/>
    <property type="match status" value="1"/>
</dbReference>
<organism evidence="3 4">
    <name type="scientific">Mytilus edulis</name>
    <name type="common">Blue mussel</name>
    <dbReference type="NCBI Taxonomy" id="6550"/>
    <lineage>
        <taxon>Eukaryota</taxon>
        <taxon>Metazoa</taxon>
        <taxon>Spiralia</taxon>
        <taxon>Lophotrochozoa</taxon>
        <taxon>Mollusca</taxon>
        <taxon>Bivalvia</taxon>
        <taxon>Autobranchia</taxon>
        <taxon>Pteriomorphia</taxon>
        <taxon>Mytilida</taxon>
        <taxon>Mytiloidea</taxon>
        <taxon>Mytilidae</taxon>
        <taxon>Mytilinae</taxon>
        <taxon>Mytilus</taxon>
    </lineage>
</organism>
<feature type="compositionally biased region" description="Basic and acidic residues" evidence="1">
    <location>
        <begin position="477"/>
        <end position="494"/>
    </location>
</feature>
<accession>A0A8S3TKV2</accession>
<feature type="compositionally biased region" description="Basic residues" evidence="1">
    <location>
        <begin position="1"/>
        <end position="11"/>
    </location>
</feature>
<feature type="region of interest" description="Disordered" evidence="1">
    <location>
        <begin position="1"/>
        <end position="35"/>
    </location>
</feature>